<keyword evidence="6" id="KW-0482">Metalloprotease</keyword>
<keyword evidence="8" id="KW-0472">Membrane</keyword>
<dbReference type="GO" id="GO:0046872">
    <property type="term" value="F:metal ion binding"/>
    <property type="evidence" value="ECO:0007669"/>
    <property type="project" value="UniProtKB-KW"/>
</dbReference>
<feature type="transmembrane region" description="Helical" evidence="8">
    <location>
        <begin position="89"/>
        <end position="111"/>
    </location>
</feature>
<evidence type="ECO:0000256" key="8">
    <source>
        <dbReference type="SAM" id="Phobius"/>
    </source>
</evidence>
<evidence type="ECO:0000256" key="7">
    <source>
        <dbReference type="SAM" id="MobiDB-lite"/>
    </source>
</evidence>
<dbReference type="EMBL" id="RBKT01000001">
    <property type="protein sequence ID" value="RKR92330.1"/>
    <property type="molecule type" value="Genomic_DNA"/>
</dbReference>
<keyword evidence="8" id="KW-0812">Transmembrane</keyword>
<sequence>MTGPAAPDRARAARPTARLGWMYLLVVAALAAIGVTAGDLYFLADRSLHLPWALALDGCEQVLAASGQVPAPSTLADCLAGVPRQRGLVMLGGAVLVPVGAALLLLLVPLVDQRRLRRQRGRFEVPGATARFAALCDENQLRGRRRPRLLIAGPPFRQAFTTGGIGRRPVVVLPAGVAVAYRDPGRFDPVVQHELAHVRAGDVTAVAAIRGLIWLPVPAVAVGALIEIFSFGPNVFVGRAVLRALLLSVLIAVLGALLMRIREREADLHVVRTGNGNALIALLATARERVLPAGNRPKAVARRLLARHPDPTRRAELLRRPDRLREGGLAQGLAVATVTVAAMVAAFEVTAELRPSARGWLPALVTVWTGAVLLTSGFMPSLVRRAEAVARTGARADWWRPLAGVGIGFFATTVVTAWFPTPGGAGLFQGQTREAGASLLLALLTSALGTGAVGLCVLLATTLAVGPSPEPGGRGTATDGRARTDSRDGRAPVGSRDGWAPVGNRWRYAGYATAIGVTVAVLWPMPVLASVWNDPGVLRAWLVYALPRTGWLLPALALPVLLAARARPAGPVHLRRLARSAEVRAVVLTVLICGGGAALHTGLNPPDALPEALRALQARWLICALAGWLVLLVTATYPGRGSLARPVLAAGAATGLTAVLQYAQSALAGGAAGLDALQLHLVAPLTCLLYLFALSLPPLLARRTVARLPALAQPPAPAPAPAASAPAPAGGLVPLVPSTPPTMPWLVRVALPATVATVVMLGPGAATLYTPLPSQSGAAAPAARLLPHPTAPTGPVTADPAQAPGPGPTPTVSPLPAAGRPLDTVEVDAVVRAVRSAVPTSWTARRSGSDSGSRIEPARCEPLFRDAYLEELKPGVRASAEAGYASPRGRVGVASTTVDVTVTSYAEPVPSSLFVAADAARAACRQFTAGEGGSAVRFTVGARPAPVLGEESWRVDYALSVGSGGNRITGTSAFVLVRVGHNLVTVYLSAVMQPLDERILGAVLTAAVRALDPP</sequence>
<evidence type="ECO:0000259" key="9">
    <source>
        <dbReference type="Pfam" id="PF01435"/>
    </source>
</evidence>
<evidence type="ECO:0000256" key="1">
    <source>
        <dbReference type="ARBA" id="ARBA00001947"/>
    </source>
</evidence>
<keyword evidence="11" id="KW-1185">Reference proteome</keyword>
<keyword evidence="5" id="KW-0862">Zinc</keyword>
<organism evidence="10 11">
    <name type="scientific">Micromonospora pisi</name>
    <dbReference type="NCBI Taxonomy" id="589240"/>
    <lineage>
        <taxon>Bacteria</taxon>
        <taxon>Bacillati</taxon>
        <taxon>Actinomycetota</taxon>
        <taxon>Actinomycetes</taxon>
        <taxon>Micromonosporales</taxon>
        <taxon>Micromonosporaceae</taxon>
        <taxon>Micromonospora</taxon>
    </lineage>
</organism>
<evidence type="ECO:0000256" key="6">
    <source>
        <dbReference type="ARBA" id="ARBA00023049"/>
    </source>
</evidence>
<feature type="transmembrane region" description="Helical" evidence="8">
    <location>
        <begin position="585"/>
        <end position="603"/>
    </location>
</feature>
<dbReference type="RefSeq" id="WP_121160340.1">
    <property type="nucleotide sequence ID" value="NZ_RBKT01000001.1"/>
</dbReference>
<feature type="region of interest" description="Disordered" evidence="7">
    <location>
        <begin position="468"/>
        <end position="495"/>
    </location>
</feature>
<keyword evidence="8" id="KW-1133">Transmembrane helix</keyword>
<feature type="transmembrane region" description="Helical" evidence="8">
    <location>
        <begin position="647"/>
        <end position="667"/>
    </location>
</feature>
<dbReference type="OrthoDB" id="3298904at2"/>
<dbReference type="GO" id="GO:0006508">
    <property type="term" value="P:proteolysis"/>
    <property type="evidence" value="ECO:0007669"/>
    <property type="project" value="UniProtKB-KW"/>
</dbReference>
<protein>
    <submittedName>
        <fullName evidence="10">Zn-dependent protease with chaperone function</fullName>
    </submittedName>
</protein>
<evidence type="ECO:0000256" key="4">
    <source>
        <dbReference type="ARBA" id="ARBA00022801"/>
    </source>
</evidence>
<comment type="cofactor">
    <cofactor evidence="1">
        <name>Zn(2+)</name>
        <dbReference type="ChEBI" id="CHEBI:29105"/>
    </cofactor>
</comment>
<evidence type="ECO:0000256" key="3">
    <source>
        <dbReference type="ARBA" id="ARBA00022723"/>
    </source>
</evidence>
<dbReference type="InterPro" id="IPR001915">
    <property type="entry name" value="Peptidase_M48"/>
</dbReference>
<feature type="domain" description="Peptidase M48" evidence="9">
    <location>
        <begin position="155"/>
        <end position="320"/>
    </location>
</feature>
<feature type="compositionally biased region" description="Basic and acidic residues" evidence="7">
    <location>
        <begin position="480"/>
        <end position="490"/>
    </location>
</feature>
<accession>A0A495JTJ7</accession>
<dbReference type="AlphaFoldDB" id="A0A495JTJ7"/>
<gene>
    <name evidence="10" type="ORF">BDK92_6768</name>
</gene>
<feature type="transmembrane region" description="Helical" evidence="8">
    <location>
        <begin position="615"/>
        <end position="635"/>
    </location>
</feature>
<evidence type="ECO:0000313" key="11">
    <source>
        <dbReference type="Proteomes" id="UP000277671"/>
    </source>
</evidence>
<dbReference type="Proteomes" id="UP000277671">
    <property type="component" value="Unassembled WGS sequence"/>
</dbReference>
<feature type="transmembrane region" description="Helical" evidence="8">
    <location>
        <begin position="398"/>
        <end position="419"/>
    </location>
</feature>
<feature type="transmembrane region" description="Helical" evidence="8">
    <location>
        <begin position="212"/>
        <end position="231"/>
    </location>
</feature>
<dbReference type="GO" id="GO:0004222">
    <property type="term" value="F:metalloendopeptidase activity"/>
    <property type="evidence" value="ECO:0007669"/>
    <property type="project" value="InterPro"/>
</dbReference>
<feature type="region of interest" description="Disordered" evidence="7">
    <location>
        <begin position="785"/>
        <end position="818"/>
    </location>
</feature>
<evidence type="ECO:0000256" key="2">
    <source>
        <dbReference type="ARBA" id="ARBA00022670"/>
    </source>
</evidence>
<keyword evidence="2 10" id="KW-0645">Protease</keyword>
<feature type="transmembrane region" description="Helical" evidence="8">
    <location>
        <begin position="508"/>
        <end position="529"/>
    </location>
</feature>
<dbReference type="Pfam" id="PF01435">
    <property type="entry name" value="Peptidase_M48"/>
    <property type="match status" value="1"/>
</dbReference>
<keyword evidence="3" id="KW-0479">Metal-binding</keyword>
<feature type="transmembrane region" description="Helical" evidence="8">
    <location>
        <begin position="21"/>
        <end position="44"/>
    </location>
</feature>
<keyword evidence="4" id="KW-0378">Hydrolase</keyword>
<comment type="caution">
    <text evidence="10">The sequence shown here is derived from an EMBL/GenBank/DDBJ whole genome shotgun (WGS) entry which is preliminary data.</text>
</comment>
<feature type="transmembrane region" description="Helical" evidence="8">
    <location>
        <begin position="359"/>
        <end position="378"/>
    </location>
</feature>
<proteinExistence type="predicted"/>
<feature type="transmembrane region" description="Helical" evidence="8">
    <location>
        <begin position="679"/>
        <end position="701"/>
    </location>
</feature>
<feature type="transmembrane region" description="Helical" evidence="8">
    <location>
        <begin position="237"/>
        <end position="259"/>
    </location>
</feature>
<evidence type="ECO:0000256" key="5">
    <source>
        <dbReference type="ARBA" id="ARBA00022833"/>
    </source>
</evidence>
<feature type="transmembrane region" description="Helical" evidence="8">
    <location>
        <begin position="541"/>
        <end position="564"/>
    </location>
</feature>
<feature type="transmembrane region" description="Helical" evidence="8">
    <location>
        <begin position="439"/>
        <end position="465"/>
    </location>
</feature>
<reference evidence="10 11" key="1">
    <citation type="submission" date="2018-10" db="EMBL/GenBank/DDBJ databases">
        <title>Sequencing the genomes of 1000 actinobacteria strains.</title>
        <authorList>
            <person name="Klenk H.-P."/>
        </authorList>
    </citation>
    <scope>NUCLEOTIDE SEQUENCE [LARGE SCALE GENOMIC DNA]</scope>
    <source>
        <strain evidence="10 11">DSM 45175</strain>
    </source>
</reference>
<feature type="transmembrane region" description="Helical" evidence="8">
    <location>
        <begin position="328"/>
        <end position="347"/>
    </location>
</feature>
<feature type="compositionally biased region" description="Pro residues" evidence="7">
    <location>
        <begin position="803"/>
        <end position="813"/>
    </location>
</feature>
<name>A0A495JTJ7_9ACTN</name>
<evidence type="ECO:0000313" key="10">
    <source>
        <dbReference type="EMBL" id="RKR92330.1"/>
    </source>
</evidence>